<dbReference type="InterPro" id="IPR017871">
    <property type="entry name" value="ABC_transporter-like_CS"/>
</dbReference>
<dbReference type="EC" id="3.6.1.-" evidence="11"/>
<feature type="region of interest" description="Disordered" evidence="12">
    <location>
        <begin position="542"/>
        <end position="561"/>
    </location>
</feature>
<evidence type="ECO:0000256" key="4">
    <source>
        <dbReference type="ARBA" id="ARBA00022737"/>
    </source>
</evidence>
<comment type="function">
    <text evidence="11">Probably plays a role in ribosome assembly or function. May be involved in resolution of branched DNA intermediates that result from template switching in postreplication gaps. Binds DNA and has ATPase activity.</text>
</comment>
<proteinExistence type="inferred from homology"/>
<keyword evidence="5 11" id="KW-0547">Nucleotide-binding</keyword>
<comment type="subcellular location">
    <subcellularLocation>
        <location evidence="11">Cytoplasm</location>
    </subcellularLocation>
    <text evidence="11">Associates with ribosomes.</text>
</comment>
<dbReference type="InterPro" id="IPR043686">
    <property type="entry name" value="Uup"/>
</dbReference>
<dbReference type="Gene3D" id="3.40.50.300">
    <property type="entry name" value="P-loop containing nucleotide triphosphate hydrolases"/>
    <property type="match status" value="2"/>
</dbReference>
<dbReference type="CDD" id="cd03221">
    <property type="entry name" value="ABCF_EF-3"/>
    <property type="match status" value="2"/>
</dbReference>
<dbReference type="PROSITE" id="PS50893">
    <property type="entry name" value="ABC_TRANSPORTER_2"/>
    <property type="match status" value="2"/>
</dbReference>
<keyword evidence="8 11" id="KW-0067">ATP-binding</keyword>
<dbReference type="InterPro" id="IPR032781">
    <property type="entry name" value="ABC_tran_Xtn"/>
</dbReference>
<dbReference type="InterPro" id="IPR003593">
    <property type="entry name" value="AAA+_ATPase"/>
</dbReference>
<feature type="domain" description="ABC transporter" evidence="13">
    <location>
        <begin position="319"/>
        <end position="537"/>
    </location>
</feature>
<evidence type="ECO:0000256" key="1">
    <source>
        <dbReference type="ARBA" id="ARBA00022475"/>
    </source>
</evidence>
<dbReference type="Proteomes" id="UP000501130">
    <property type="component" value="Chromosome"/>
</dbReference>
<protein>
    <recommendedName>
        <fullName evidence="11">ATP-binding protein Uup</fullName>
        <ecNumber evidence="11">3.6.1.-</ecNumber>
    </recommendedName>
</protein>
<evidence type="ECO:0000256" key="5">
    <source>
        <dbReference type="ARBA" id="ARBA00022741"/>
    </source>
</evidence>
<feature type="binding site" evidence="11">
    <location>
        <begin position="351"/>
        <end position="358"/>
    </location>
    <ligand>
        <name>ATP</name>
        <dbReference type="ChEBI" id="CHEBI:30616"/>
        <label>2</label>
    </ligand>
</feature>
<keyword evidence="3" id="KW-0997">Cell inner membrane</keyword>
<dbReference type="RefSeq" id="WP_171097350.1">
    <property type="nucleotide sequence ID" value="NZ_CP053084.1"/>
</dbReference>
<dbReference type="HAMAP" id="MF_00848">
    <property type="entry name" value="Uup"/>
    <property type="match status" value="1"/>
</dbReference>
<evidence type="ECO:0000256" key="10">
    <source>
        <dbReference type="ARBA" id="ARBA00023204"/>
    </source>
</evidence>
<accession>A0ABX6N269</accession>
<evidence type="ECO:0000256" key="9">
    <source>
        <dbReference type="ARBA" id="ARBA00023125"/>
    </source>
</evidence>
<dbReference type="PROSITE" id="PS00211">
    <property type="entry name" value="ABC_TRANSPORTER_1"/>
    <property type="match status" value="2"/>
</dbReference>
<evidence type="ECO:0000256" key="2">
    <source>
        <dbReference type="ARBA" id="ARBA00022490"/>
    </source>
</evidence>
<name>A0ABX6N269_9BURK</name>
<dbReference type="Gene3D" id="1.10.287.380">
    <property type="entry name" value="Valyl-tRNA synthetase, C-terminal domain"/>
    <property type="match status" value="1"/>
</dbReference>
<keyword evidence="11" id="KW-0175">Coiled coil</keyword>
<keyword evidence="10 11" id="KW-0234">DNA repair</keyword>
<feature type="binding site" evidence="11">
    <location>
        <begin position="35"/>
        <end position="42"/>
    </location>
    <ligand>
        <name>ATP</name>
        <dbReference type="ChEBI" id="CHEBI:30616"/>
        <label>1</label>
    </ligand>
</feature>
<keyword evidence="4 11" id="KW-0677">Repeat</keyword>
<keyword evidence="2 11" id="KW-0963">Cytoplasm</keyword>
<dbReference type="InterPro" id="IPR032524">
    <property type="entry name" value="ABC_tran_C"/>
</dbReference>
<evidence type="ECO:0000313" key="15">
    <source>
        <dbReference type="Proteomes" id="UP000501130"/>
    </source>
</evidence>
<keyword evidence="3" id="KW-0472">Membrane</keyword>
<dbReference type="Pfam" id="PF00005">
    <property type="entry name" value="ABC_tran"/>
    <property type="match status" value="2"/>
</dbReference>
<comment type="similarity">
    <text evidence="11">Belongs to the ABC transporter superfamily. ABCF family. Uup subfamily.</text>
</comment>
<dbReference type="SUPFAM" id="SSF52540">
    <property type="entry name" value="P-loop containing nucleoside triphosphate hydrolases"/>
    <property type="match status" value="2"/>
</dbReference>
<organism evidence="14 15">
    <name type="scientific">Limnobacter profundi</name>
    <dbReference type="NCBI Taxonomy" id="2732163"/>
    <lineage>
        <taxon>Bacteria</taxon>
        <taxon>Pseudomonadati</taxon>
        <taxon>Pseudomonadota</taxon>
        <taxon>Betaproteobacteria</taxon>
        <taxon>Burkholderiales</taxon>
        <taxon>Burkholderiaceae</taxon>
        <taxon>Limnobacter</taxon>
    </lineage>
</organism>
<dbReference type="InterPro" id="IPR003439">
    <property type="entry name" value="ABC_transporter-like_ATP-bd"/>
</dbReference>
<dbReference type="PANTHER" id="PTHR42855">
    <property type="entry name" value="ABC TRANSPORTER ATP-BINDING SUBUNIT"/>
    <property type="match status" value="1"/>
</dbReference>
<dbReference type="GO" id="GO:0005524">
    <property type="term" value="F:ATP binding"/>
    <property type="evidence" value="ECO:0007669"/>
    <property type="project" value="UniProtKB-KW"/>
</dbReference>
<comment type="catalytic activity">
    <reaction evidence="11">
        <text>ATP + H2O = ADP + phosphate + H(+)</text>
        <dbReference type="Rhea" id="RHEA:13065"/>
        <dbReference type="ChEBI" id="CHEBI:15377"/>
        <dbReference type="ChEBI" id="CHEBI:15378"/>
        <dbReference type="ChEBI" id="CHEBI:30616"/>
        <dbReference type="ChEBI" id="CHEBI:43474"/>
        <dbReference type="ChEBI" id="CHEBI:456216"/>
    </reaction>
</comment>
<reference evidence="14 15" key="1">
    <citation type="submission" date="2020-05" db="EMBL/GenBank/DDBJ databases">
        <title>Compete genome of Limnobacter sp. SAORIC-580.</title>
        <authorList>
            <person name="Song J."/>
            <person name="Cho J.-C."/>
        </authorList>
    </citation>
    <scope>NUCLEOTIDE SEQUENCE [LARGE SCALE GENOMIC DNA]</scope>
    <source>
        <strain evidence="14 15">SAORIC-580</strain>
    </source>
</reference>
<sequence>MLLGLKAATYRIGTTVLLDQVDFSIEERERVALVGRNGTGKSTLFRILTGETTPEDGLVIKQDGLRMTCLEQAVPQEHDDTIFDVVAQGFGTLGKHISISRTLGPLDHDSLTPAQAKVLEEAQHELGEHHGWHLESEVDQMLSRMKLPADLPFAKLSGGMKRKVMLAKAMVSNPDVLLLDEPTNHLDIPSIELLEEQIRQFKGAVIFVSHDRSFMRKLATRVCDLDRGMLKSWSGGYEGFLKGKAEFLHAQEKANALFDKKLAEEEVWIRRGIEARRTRNEGRVRALMEMRKQFSDRRNVVGSAKVQVQEAERSGKVVAEMTDINKQLGDLPILRNFTNTILRGEKIGFLGPNGIGKTTALKVLLGQLPPDSGHIKLGTKLEIAYFDQLRSQFNEEDTAVEIIGAGKEFITIDGQAKHVIGYLQDFLFTPDRARQPVRSLSGGERARLILAQLFSTPSNVMVLDEPTNDLDIETLELLEEKLMAYQGTLILVSHDREFLNQIVTRCLVFEGDGVVGDYVGGYDDWLRQRTTDPWANVGKTNTPNAAPPAPPAVAQPTVAATAPTPVKKTKKLGYKEQRELEMLPALIEKLETEQEALVAKIGDPNFYQQEASTVTAAQARMVDLENELLKAYARWEELDG</sequence>
<keyword evidence="9 11" id="KW-0238">DNA-binding</keyword>
<keyword evidence="15" id="KW-1185">Reference proteome</keyword>
<keyword evidence="1" id="KW-1003">Cell membrane</keyword>
<evidence type="ECO:0000313" key="14">
    <source>
        <dbReference type="EMBL" id="QJR28481.1"/>
    </source>
</evidence>
<dbReference type="InterPro" id="IPR037118">
    <property type="entry name" value="Val-tRNA_synth_C_sf"/>
</dbReference>
<gene>
    <name evidence="11" type="primary">uup</name>
    <name evidence="14" type="ORF">HKT17_01515</name>
</gene>
<evidence type="ECO:0000256" key="11">
    <source>
        <dbReference type="HAMAP-Rule" id="MF_00848"/>
    </source>
</evidence>
<keyword evidence="6 11" id="KW-0227">DNA damage</keyword>
<evidence type="ECO:0000256" key="6">
    <source>
        <dbReference type="ARBA" id="ARBA00022763"/>
    </source>
</evidence>
<feature type="coiled-coil region" evidence="11">
    <location>
        <begin position="607"/>
        <end position="634"/>
    </location>
</feature>
<dbReference type="Pfam" id="PF12848">
    <property type="entry name" value="ABC_tran_Xtn"/>
    <property type="match status" value="1"/>
</dbReference>
<feature type="domain" description="ABC transporter" evidence="13">
    <location>
        <begin position="3"/>
        <end position="252"/>
    </location>
</feature>
<evidence type="ECO:0000256" key="8">
    <source>
        <dbReference type="ARBA" id="ARBA00022840"/>
    </source>
</evidence>
<dbReference type="SMART" id="SM00382">
    <property type="entry name" value="AAA"/>
    <property type="match status" value="2"/>
</dbReference>
<evidence type="ECO:0000256" key="7">
    <source>
        <dbReference type="ARBA" id="ARBA00022801"/>
    </source>
</evidence>
<dbReference type="InterPro" id="IPR027417">
    <property type="entry name" value="P-loop_NTPase"/>
</dbReference>
<evidence type="ECO:0000256" key="12">
    <source>
        <dbReference type="SAM" id="MobiDB-lite"/>
    </source>
</evidence>
<evidence type="ECO:0000259" key="13">
    <source>
        <dbReference type="PROSITE" id="PS50893"/>
    </source>
</evidence>
<evidence type="ECO:0000256" key="3">
    <source>
        <dbReference type="ARBA" id="ARBA00022519"/>
    </source>
</evidence>
<dbReference type="PANTHER" id="PTHR42855:SF1">
    <property type="entry name" value="ABC TRANSPORTER DOMAIN-CONTAINING PROTEIN"/>
    <property type="match status" value="1"/>
</dbReference>
<dbReference type="EMBL" id="CP053084">
    <property type="protein sequence ID" value="QJR28481.1"/>
    <property type="molecule type" value="Genomic_DNA"/>
</dbReference>
<keyword evidence="7 11" id="KW-0378">Hydrolase</keyword>
<dbReference type="Pfam" id="PF16326">
    <property type="entry name" value="ABC_tran_CTD"/>
    <property type="match status" value="1"/>
</dbReference>
<dbReference type="InterPro" id="IPR051309">
    <property type="entry name" value="ABCF_ATPase"/>
</dbReference>